<dbReference type="PANTHER" id="PTHR45913">
    <property type="entry name" value="EPM2A-INTERACTING PROTEIN 1"/>
    <property type="match status" value="1"/>
</dbReference>
<gene>
    <name evidence="2" type="ORF">LSH36_33g02038</name>
</gene>
<reference evidence="2" key="1">
    <citation type="journal article" date="2023" name="Mol. Biol. Evol.">
        <title>Third-Generation Sequencing Reveals the Adaptive Role of the Epigenome in Three Deep-Sea Polychaetes.</title>
        <authorList>
            <person name="Perez M."/>
            <person name="Aroh O."/>
            <person name="Sun Y."/>
            <person name="Lan Y."/>
            <person name="Juniper S.K."/>
            <person name="Young C.R."/>
            <person name="Angers B."/>
            <person name="Qian P.Y."/>
        </authorList>
    </citation>
    <scope>NUCLEOTIDE SEQUENCE</scope>
    <source>
        <strain evidence="2">P08H-3</strain>
    </source>
</reference>
<evidence type="ECO:0000313" key="2">
    <source>
        <dbReference type="EMBL" id="KAK2166931.1"/>
    </source>
</evidence>
<organism evidence="2 3">
    <name type="scientific">Paralvinella palmiformis</name>
    <dbReference type="NCBI Taxonomy" id="53620"/>
    <lineage>
        <taxon>Eukaryota</taxon>
        <taxon>Metazoa</taxon>
        <taxon>Spiralia</taxon>
        <taxon>Lophotrochozoa</taxon>
        <taxon>Annelida</taxon>
        <taxon>Polychaeta</taxon>
        <taxon>Sedentaria</taxon>
        <taxon>Canalipalpata</taxon>
        <taxon>Terebellida</taxon>
        <taxon>Terebelliformia</taxon>
        <taxon>Alvinellidae</taxon>
        <taxon>Paralvinella</taxon>
    </lineage>
</organism>
<feature type="compositionally biased region" description="Polar residues" evidence="1">
    <location>
        <begin position="137"/>
        <end position="147"/>
    </location>
</feature>
<comment type="caution">
    <text evidence="2">The sequence shown here is derived from an EMBL/GenBank/DDBJ whole genome shotgun (WGS) entry which is preliminary data.</text>
</comment>
<dbReference type="PANTHER" id="PTHR45913:SF19">
    <property type="entry name" value="LOW QUALITY PROTEIN: ZINC FINGER BED DOMAIN-CONTAINING PROTEIN 5-LIKE"/>
    <property type="match status" value="1"/>
</dbReference>
<feature type="region of interest" description="Disordered" evidence="1">
    <location>
        <begin position="1"/>
        <end position="24"/>
    </location>
</feature>
<dbReference type="EMBL" id="JAODUP010000033">
    <property type="protein sequence ID" value="KAK2166931.1"/>
    <property type="molecule type" value="Genomic_DNA"/>
</dbReference>
<accession>A0AAD9NG16</accession>
<name>A0AAD9NG16_9ANNE</name>
<dbReference type="AlphaFoldDB" id="A0AAD9NG16"/>
<evidence type="ECO:0000313" key="3">
    <source>
        <dbReference type="Proteomes" id="UP001208570"/>
    </source>
</evidence>
<feature type="compositionally biased region" description="Basic and acidic residues" evidence="1">
    <location>
        <begin position="11"/>
        <end position="24"/>
    </location>
</feature>
<sequence length="370" mass="41902">MQSELEVLEQQSKDDDCGRKEMHDAQVKSRVTIERKTSAMGTTFEVTCPLRCPNYRSCNHLSLPCLNVVHVQTEYYCMAYLKRWRKHQAKLLTLAEANGNDKDEANVLVGASVAPSIHEKGATDSSCHVDGRDDINAQDSNNSSGDTNDQESDNSDNVISSYGSQNLSDDDGEELYIGKDFADWQSDFKPNTIQPPTPRDHRRFQSKPACCIRALYERRRDKEDVLFCKPLTTTTKAVDEKKLVDDFFRDNDLLWNMVSAVCSDGTRAMLGRHPSFGALVKSDAPHIIVMHCVLHSDALATKTLPPKLAEVLKIVVECLNYVRNSAMKHRIFKELCIEMGSEFEVLLYHSNVWWLSRGKVLNRVLPCVWN</sequence>
<feature type="compositionally biased region" description="Basic and acidic residues" evidence="1">
    <location>
        <begin position="119"/>
        <end position="135"/>
    </location>
</feature>
<evidence type="ECO:0000256" key="1">
    <source>
        <dbReference type="SAM" id="MobiDB-lite"/>
    </source>
</evidence>
<feature type="compositionally biased region" description="Polar residues" evidence="1">
    <location>
        <begin position="155"/>
        <end position="167"/>
    </location>
</feature>
<dbReference type="Proteomes" id="UP001208570">
    <property type="component" value="Unassembled WGS sequence"/>
</dbReference>
<protein>
    <submittedName>
        <fullName evidence="2">Uncharacterized protein</fullName>
    </submittedName>
</protein>
<keyword evidence="3" id="KW-1185">Reference proteome</keyword>
<proteinExistence type="predicted"/>
<feature type="region of interest" description="Disordered" evidence="1">
    <location>
        <begin position="119"/>
        <end position="170"/>
    </location>
</feature>